<dbReference type="EMBL" id="CALNXK010000068">
    <property type="protein sequence ID" value="CAH3142038.1"/>
    <property type="molecule type" value="Genomic_DNA"/>
</dbReference>
<dbReference type="PRINTS" id="PR00480">
    <property type="entry name" value="ASTACIN"/>
</dbReference>
<feature type="active site" evidence="6">
    <location>
        <position position="155"/>
    </location>
</feature>
<feature type="chain" id="PRO_5044960285" description="Metalloendopeptidase" evidence="7">
    <location>
        <begin position="28"/>
        <end position="166"/>
    </location>
</feature>
<evidence type="ECO:0000259" key="8">
    <source>
        <dbReference type="PROSITE" id="PS51864"/>
    </source>
</evidence>
<evidence type="ECO:0000313" key="10">
    <source>
        <dbReference type="Proteomes" id="UP001159405"/>
    </source>
</evidence>
<keyword evidence="4 6" id="KW-0862">Zinc</keyword>
<feature type="binding site" evidence="6">
    <location>
        <position position="154"/>
    </location>
    <ligand>
        <name>Zn(2+)</name>
        <dbReference type="ChEBI" id="CHEBI:29105"/>
        <note>catalytic</note>
    </ligand>
</feature>
<name>A0ABN8PIS5_9CNID</name>
<evidence type="ECO:0000256" key="4">
    <source>
        <dbReference type="ARBA" id="ARBA00022833"/>
    </source>
</evidence>
<feature type="domain" description="Peptidase M12A" evidence="8">
    <location>
        <begin position="62"/>
        <end position="166"/>
    </location>
</feature>
<evidence type="ECO:0000256" key="3">
    <source>
        <dbReference type="ARBA" id="ARBA00022801"/>
    </source>
</evidence>
<dbReference type="SUPFAM" id="SSF55486">
    <property type="entry name" value="Metalloproteases ('zincins'), catalytic domain"/>
    <property type="match status" value="1"/>
</dbReference>
<keyword evidence="10" id="KW-1185">Reference proteome</keyword>
<sequence>MGNEVFLFRSWRLVFLYLSCFIVLVLSSVEENLLTGDKDLIEGDMKLTLDQKIELLAGSGGQKIFKDTKLWPGGIVTYDIDTSLAHDMKALFAIWLAMKEFERKTCIRFQKRKTENEYIWFYRGVGCWSHVGKTGLKQPISLAPDCWFYGIVVHEIAHSLGCFHEH</sequence>
<feature type="binding site" evidence="6">
    <location>
        <position position="164"/>
    </location>
    <ligand>
        <name>Zn(2+)</name>
        <dbReference type="ChEBI" id="CHEBI:29105"/>
        <note>catalytic</note>
    </ligand>
</feature>
<feature type="signal peptide" evidence="7">
    <location>
        <begin position="1"/>
        <end position="27"/>
    </location>
</feature>
<evidence type="ECO:0000256" key="2">
    <source>
        <dbReference type="ARBA" id="ARBA00022723"/>
    </source>
</evidence>
<evidence type="ECO:0000256" key="5">
    <source>
        <dbReference type="ARBA" id="ARBA00023049"/>
    </source>
</evidence>
<keyword evidence="7" id="KW-0732">Signal</keyword>
<evidence type="ECO:0000256" key="7">
    <source>
        <dbReference type="RuleBase" id="RU361183"/>
    </source>
</evidence>
<dbReference type="InterPro" id="IPR024079">
    <property type="entry name" value="MetalloPept_cat_dom_sf"/>
</dbReference>
<dbReference type="PANTHER" id="PTHR10127">
    <property type="entry name" value="DISCOIDIN, CUB, EGF, LAMININ , AND ZINC METALLOPROTEASE DOMAIN CONTAINING"/>
    <property type="match status" value="1"/>
</dbReference>
<protein>
    <recommendedName>
        <fullName evidence="7">Metalloendopeptidase</fullName>
        <ecNumber evidence="7">3.4.24.-</ecNumber>
    </recommendedName>
</protein>
<comment type="caution">
    <text evidence="6">Lacks conserved residue(s) required for the propagation of feature annotation.</text>
</comment>
<dbReference type="InterPro" id="IPR001506">
    <property type="entry name" value="Peptidase_M12A"/>
</dbReference>
<keyword evidence="3 6" id="KW-0378">Hydrolase</keyword>
<feature type="binding site" evidence="6">
    <location>
        <position position="158"/>
    </location>
    <ligand>
        <name>Zn(2+)</name>
        <dbReference type="ChEBI" id="CHEBI:29105"/>
        <note>catalytic</note>
    </ligand>
</feature>
<accession>A0ABN8PIS5</accession>
<organism evidence="9 10">
    <name type="scientific">Porites lobata</name>
    <dbReference type="NCBI Taxonomy" id="104759"/>
    <lineage>
        <taxon>Eukaryota</taxon>
        <taxon>Metazoa</taxon>
        <taxon>Cnidaria</taxon>
        <taxon>Anthozoa</taxon>
        <taxon>Hexacorallia</taxon>
        <taxon>Scleractinia</taxon>
        <taxon>Fungiina</taxon>
        <taxon>Poritidae</taxon>
        <taxon>Porites</taxon>
    </lineage>
</organism>
<gene>
    <name evidence="9" type="ORF">PLOB_00042291</name>
</gene>
<dbReference type="EC" id="3.4.24.-" evidence="7"/>
<dbReference type="Pfam" id="PF01400">
    <property type="entry name" value="Astacin"/>
    <property type="match status" value="1"/>
</dbReference>
<proteinExistence type="predicted"/>
<keyword evidence="1 6" id="KW-0645">Protease</keyword>
<dbReference type="PROSITE" id="PS51864">
    <property type="entry name" value="ASTACIN"/>
    <property type="match status" value="1"/>
</dbReference>
<dbReference type="SMART" id="SM00235">
    <property type="entry name" value="ZnMc"/>
    <property type="match status" value="1"/>
</dbReference>
<dbReference type="Proteomes" id="UP001159405">
    <property type="component" value="Unassembled WGS sequence"/>
</dbReference>
<dbReference type="InterPro" id="IPR006026">
    <property type="entry name" value="Peptidase_Metallo"/>
</dbReference>
<reference evidence="9 10" key="1">
    <citation type="submission" date="2022-05" db="EMBL/GenBank/DDBJ databases">
        <authorList>
            <consortium name="Genoscope - CEA"/>
            <person name="William W."/>
        </authorList>
    </citation>
    <scope>NUCLEOTIDE SEQUENCE [LARGE SCALE GENOMIC DNA]</scope>
</reference>
<comment type="cofactor">
    <cofactor evidence="6 7">
        <name>Zn(2+)</name>
        <dbReference type="ChEBI" id="CHEBI:29105"/>
    </cofactor>
    <text evidence="6 7">Binds 1 zinc ion per subunit.</text>
</comment>
<evidence type="ECO:0000313" key="9">
    <source>
        <dbReference type="EMBL" id="CAH3142038.1"/>
    </source>
</evidence>
<evidence type="ECO:0000256" key="6">
    <source>
        <dbReference type="PROSITE-ProRule" id="PRU01211"/>
    </source>
</evidence>
<evidence type="ECO:0000256" key="1">
    <source>
        <dbReference type="ARBA" id="ARBA00022670"/>
    </source>
</evidence>
<comment type="caution">
    <text evidence="9">The sequence shown here is derived from an EMBL/GenBank/DDBJ whole genome shotgun (WGS) entry which is preliminary data.</text>
</comment>
<keyword evidence="5 6" id="KW-0482">Metalloprotease</keyword>
<dbReference type="Gene3D" id="3.40.390.10">
    <property type="entry name" value="Collagenase (Catalytic Domain)"/>
    <property type="match status" value="1"/>
</dbReference>
<dbReference type="PANTHER" id="PTHR10127:SF780">
    <property type="entry name" value="METALLOENDOPEPTIDASE"/>
    <property type="match status" value="1"/>
</dbReference>
<keyword evidence="2 6" id="KW-0479">Metal-binding</keyword>